<dbReference type="InterPro" id="IPR039426">
    <property type="entry name" value="TonB-dep_rcpt-like"/>
</dbReference>
<evidence type="ECO:0000256" key="9">
    <source>
        <dbReference type="RuleBase" id="RU003357"/>
    </source>
</evidence>
<feature type="domain" description="TonB-dependent receptor plug" evidence="11">
    <location>
        <begin position="47"/>
        <end position="160"/>
    </location>
</feature>
<evidence type="ECO:0000256" key="6">
    <source>
        <dbReference type="ARBA" id="ARBA00023136"/>
    </source>
</evidence>
<evidence type="ECO:0000259" key="11">
    <source>
        <dbReference type="Pfam" id="PF07715"/>
    </source>
</evidence>
<evidence type="ECO:0000256" key="2">
    <source>
        <dbReference type="ARBA" id="ARBA00022448"/>
    </source>
</evidence>
<evidence type="ECO:0000256" key="8">
    <source>
        <dbReference type="PROSITE-ProRule" id="PRU01360"/>
    </source>
</evidence>
<dbReference type="InterPro" id="IPR000531">
    <property type="entry name" value="Beta-barrel_TonB"/>
</dbReference>
<evidence type="ECO:0000256" key="1">
    <source>
        <dbReference type="ARBA" id="ARBA00004571"/>
    </source>
</evidence>
<evidence type="ECO:0000256" key="5">
    <source>
        <dbReference type="ARBA" id="ARBA00023077"/>
    </source>
</evidence>
<keyword evidence="13" id="KW-1185">Reference proteome</keyword>
<evidence type="ECO:0000313" key="13">
    <source>
        <dbReference type="Proteomes" id="UP000733744"/>
    </source>
</evidence>
<keyword evidence="2 8" id="KW-0813">Transport</keyword>
<evidence type="ECO:0000259" key="10">
    <source>
        <dbReference type="Pfam" id="PF00593"/>
    </source>
</evidence>
<dbReference type="Pfam" id="PF00593">
    <property type="entry name" value="TonB_dep_Rec_b-barrel"/>
    <property type="match status" value="1"/>
</dbReference>
<dbReference type="InterPro" id="IPR037066">
    <property type="entry name" value="Plug_dom_sf"/>
</dbReference>
<gene>
    <name evidence="12" type="ORF">EKO24_015000</name>
</gene>
<dbReference type="SUPFAM" id="SSF56935">
    <property type="entry name" value="Porins"/>
    <property type="match status" value="1"/>
</dbReference>
<dbReference type="Gene3D" id="2.170.130.10">
    <property type="entry name" value="TonB-dependent receptor, plug domain"/>
    <property type="match status" value="1"/>
</dbReference>
<dbReference type="EMBL" id="RYFG02000107">
    <property type="protein sequence ID" value="TRW92731.1"/>
    <property type="molecule type" value="Genomic_DNA"/>
</dbReference>
<dbReference type="PROSITE" id="PS52016">
    <property type="entry name" value="TONB_DEPENDENT_REC_3"/>
    <property type="match status" value="1"/>
</dbReference>
<comment type="subcellular location">
    <subcellularLocation>
        <location evidence="1 8">Cell outer membrane</location>
        <topology evidence="1 8">Multi-pass membrane protein</topology>
    </subcellularLocation>
</comment>
<reference evidence="12 13" key="1">
    <citation type="journal article" date="2019" name="Antonie Van Leeuwenhoek">
        <title>Description of 'Ca. Methylobacter oryzae' KRF1, a novel species from the environmentally important Methylobacter clade 2.</title>
        <authorList>
            <person name="Khatri K."/>
            <person name="Mohite J.A."/>
            <person name="Pandit P.S."/>
            <person name="Bahulikar R."/>
            <person name="Rahalkar M.C."/>
        </authorList>
    </citation>
    <scope>NUCLEOTIDE SEQUENCE [LARGE SCALE GENOMIC DNA]</scope>
    <source>
        <strain evidence="12 13">KRF1</strain>
    </source>
</reference>
<keyword evidence="5 9" id="KW-0798">TonB box</keyword>
<proteinExistence type="inferred from homology"/>
<keyword evidence="7 8" id="KW-0998">Cell outer membrane</keyword>
<dbReference type="PANTHER" id="PTHR30069:SF39">
    <property type="entry name" value="BLL6183 PROTEIN"/>
    <property type="match status" value="1"/>
</dbReference>
<dbReference type="InterPro" id="IPR012910">
    <property type="entry name" value="Plug_dom"/>
</dbReference>
<keyword evidence="12" id="KW-0675">Receptor</keyword>
<evidence type="ECO:0000256" key="3">
    <source>
        <dbReference type="ARBA" id="ARBA00022452"/>
    </source>
</evidence>
<evidence type="ECO:0000313" key="12">
    <source>
        <dbReference type="EMBL" id="TRW92731.1"/>
    </source>
</evidence>
<dbReference type="InterPro" id="IPR036942">
    <property type="entry name" value="Beta-barrel_TonB_sf"/>
</dbReference>
<organism evidence="12 13">
    <name type="scientific">Candidatus Methylobacter oryzae</name>
    <dbReference type="NCBI Taxonomy" id="2497749"/>
    <lineage>
        <taxon>Bacteria</taxon>
        <taxon>Pseudomonadati</taxon>
        <taxon>Pseudomonadota</taxon>
        <taxon>Gammaproteobacteria</taxon>
        <taxon>Methylococcales</taxon>
        <taxon>Methylococcaceae</taxon>
        <taxon>Methylobacter</taxon>
    </lineage>
</organism>
<dbReference type="RefSeq" id="WP_127028521.1">
    <property type="nucleotide sequence ID" value="NZ_RYFG02000107.1"/>
</dbReference>
<evidence type="ECO:0000256" key="4">
    <source>
        <dbReference type="ARBA" id="ARBA00022692"/>
    </source>
</evidence>
<dbReference type="Gene3D" id="2.40.170.20">
    <property type="entry name" value="TonB-dependent receptor, beta-barrel domain"/>
    <property type="match status" value="1"/>
</dbReference>
<dbReference type="PANTHER" id="PTHR30069">
    <property type="entry name" value="TONB-DEPENDENT OUTER MEMBRANE RECEPTOR"/>
    <property type="match status" value="1"/>
</dbReference>
<comment type="caution">
    <text evidence="12">The sequence shown here is derived from an EMBL/GenBank/DDBJ whole genome shotgun (WGS) entry which is preliminary data.</text>
</comment>
<dbReference type="Proteomes" id="UP000733744">
    <property type="component" value="Unassembled WGS sequence"/>
</dbReference>
<keyword evidence="6 8" id="KW-0472">Membrane</keyword>
<feature type="domain" description="TonB-dependent receptor-like beta-barrel" evidence="10">
    <location>
        <begin position="326"/>
        <end position="811"/>
    </location>
</feature>
<comment type="similarity">
    <text evidence="8 9">Belongs to the TonB-dependent receptor family.</text>
</comment>
<keyword evidence="4 8" id="KW-0812">Transmembrane</keyword>
<evidence type="ECO:0000256" key="7">
    <source>
        <dbReference type="ARBA" id="ARBA00023237"/>
    </source>
</evidence>
<protein>
    <submittedName>
        <fullName evidence="12">TonB-dependent receptor</fullName>
    </submittedName>
</protein>
<sequence>MKIIRYVPMALILTQQCLAAEEQSKVLELDTMDVVEVTPLDGLNQSKDKIPTPVQTATDEDISQTNAINITDFMNRSLGSVYVNDTQGNGFQPDVNYRGFTASPLSGTPQGLSVYMDGVRLNQPFGDVVSWDLIPKSAIKSMAMMPGSNPLFGRNTLGGALSLETKDGKSNPGTSVQGLGGEFGRNAYEFEHGGYDQKRGLNWFVTGNYYHDQGWRQASPSTVRQIFGKVGWENEKTDLKFTTAYNDNSLIGNGLQTVDNLNRDYTSIYTSPDVTENRSLFLNLEGKYQVNSKVKLAGNSYYRNIKTGSMNGDINEDAFGAAYLSNSTSASNRANRAYLYNNGYAGLFSTAAPNYSLSNGGENAANTAFPNLRCIAQAGATPGAGGDEPSEKCNGLITQGTTQQQNWGTQGQVIIDDKLFGRDNQFLFGGAYDQSVIGFNQSAEYGYLNPNGSVTAVSGAAATATNNGLYFNDAGDGGAQVDHRVALSGNTVTWSFFTQDTFSPTKDLHITAAGRYNYTSVSNEDALNSQHYLNHEEGTANYAPGAGVNPNASLSGKHVFDRFNPSVGLTYNPYETIGFYANYSEGTRAPTSIELGCANPEQPCKLPNAMAGDPSLKQVVTENWETGFRGLLPGKVNWSLGYFNILSNDDIQFVAAPNTIANGYGYFKNFGKTQRQGIEASLDRRVSDWSIGANYTYLDATYQSTETLNSQYNSAGTNPGEEDNTITVNPGNHIPLVPKHTFKTYVDYQITKDWGTNLNIIGFSESFVRGNENNINQVNGKIPGYVVVNYGVRYAPTFVKGLQVFGQVNNILDNHYYTGGQFGAAGIANGRYQDSPGGTTFYAPGAPRVWWLGMRYSF</sequence>
<keyword evidence="3 8" id="KW-1134">Transmembrane beta strand</keyword>
<dbReference type="Pfam" id="PF07715">
    <property type="entry name" value="Plug"/>
    <property type="match status" value="1"/>
</dbReference>
<accession>A0ABY3C856</accession>
<name>A0ABY3C856_9GAMM</name>